<name>A0ABD3Q9P7_9STRA</name>
<reference evidence="11 12" key="1">
    <citation type="submission" date="2024-10" db="EMBL/GenBank/DDBJ databases">
        <title>Updated reference genomes for cyclostephanoid diatoms.</title>
        <authorList>
            <person name="Roberts W.R."/>
            <person name="Alverson A.J."/>
        </authorList>
    </citation>
    <scope>NUCLEOTIDE SEQUENCE [LARGE SCALE GENOMIC DNA]</scope>
    <source>
        <strain evidence="11 12">AJA276-08</strain>
    </source>
</reference>
<evidence type="ECO:0000256" key="6">
    <source>
        <dbReference type="ARBA" id="ARBA00022786"/>
    </source>
</evidence>
<evidence type="ECO:0000259" key="10">
    <source>
        <dbReference type="PROSITE" id="PS51873"/>
    </source>
</evidence>
<dbReference type="Pfam" id="PF26200">
    <property type="entry name" value="Rcat_RNF216"/>
    <property type="match status" value="1"/>
</dbReference>
<dbReference type="InterPro" id="IPR013083">
    <property type="entry name" value="Znf_RING/FYVE/PHD"/>
</dbReference>
<proteinExistence type="predicted"/>
<feature type="compositionally biased region" description="Polar residues" evidence="8">
    <location>
        <begin position="202"/>
        <end position="217"/>
    </location>
</feature>
<evidence type="ECO:0000256" key="8">
    <source>
        <dbReference type="SAM" id="MobiDB-lite"/>
    </source>
</evidence>
<feature type="region of interest" description="Disordered" evidence="8">
    <location>
        <begin position="251"/>
        <end position="291"/>
    </location>
</feature>
<evidence type="ECO:0000256" key="3">
    <source>
        <dbReference type="ARBA" id="ARBA00022723"/>
    </source>
</evidence>
<gene>
    <name evidence="11" type="ORF">ACHAW5_008909</name>
</gene>
<dbReference type="EMBL" id="JALLAZ020000380">
    <property type="protein sequence ID" value="KAL3796634.1"/>
    <property type="molecule type" value="Genomic_DNA"/>
</dbReference>
<evidence type="ECO:0000256" key="2">
    <source>
        <dbReference type="ARBA" id="ARBA00022679"/>
    </source>
</evidence>
<evidence type="ECO:0000313" key="11">
    <source>
        <dbReference type="EMBL" id="KAL3796634.1"/>
    </source>
</evidence>
<feature type="transmembrane region" description="Helical" evidence="9">
    <location>
        <begin position="510"/>
        <end position="528"/>
    </location>
</feature>
<dbReference type="GO" id="GO:0008270">
    <property type="term" value="F:zinc ion binding"/>
    <property type="evidence" value="ECO:0007669"/>
    <property type="project" value="UniProtKB-KW"/>
</dbReference>
<organism evidence="11 12">
    <name type="scientific">Stephanodiscus triporus</name>
    <dbReference type="NCBI Taxonomy" id="2934178"/>
    <lineage>
        <taxon>Eukaryota</taxon>
        <taxon>Sar</taxon>
        <taxon>Stramenopiles</taxon>
        <taxon>Ochrophyta</taxon>
        <taxon>Bacillariophyta</taxon>
        <taxon>Coscinodiscophyceae</taxon>
        <taxon>Thalassiosirophycidae</taxon>
        <taxon>Stephanodiscales</taxon>
        <taxon>Stephanodiscaceae</taxon>
        <taxon>Stephanodiscus</taxon>
    </lineage>
</organism>
<keyword evidence="6" id="KW-0833">Ubl conjugation pathway</keyword>
<keyword evidence="7" id="KW-0862">Zinc</keyword>
<keyword evidence="5" id="KW-0863">Zinc-finger</keyword>
<protein>
    <recommendedName>
        <fullName evidence="10">RING-type domain-containing protein</fullName>
    </recommendedName>
</protein>
<keyword evidence="2" id="KW-0808">Transferase</keyword>
<dbReference type="InterPro" id="IPR044066">
    <property type="entry name" value="TRIAD_supradom"/>
</dbReference>
<dbReference type="Gene3D" id="3.30.40.10">
    <property type="entry name" value="Zinc/RING finger domain, C3HC4 (zinc finger)"/>
    <property type="match status" value="1"/>
</dbReference>
<keyword evidence="12" id="KW-1185">Reference proteome</keyword>
<dbReference type="SUPFAM" id="SSF57850">
    <property type="entry name" value="RING/U-box"/>
    <property type="match status" value="2"/>
</dbReference>
<keyword evidence="9" id="KW-1133">Transmembrane helix</keyword>
<dbReference type="AlphaFoldDB" id="A0ABD3Q9P7"/>
<dbReference type="InterPro" id="IPR047548">
    <property type="entry name" value="Rcat_RBR_RNF14"/>
</dbReference>
<dbReference type="Proteomes" id="UP001530315">
    <property type="component" value="Unassembled WGS sequence"/>
</dbReference>
<comment type="caution">
    <text evidence="11">The sequence shown here is derived from an EMBL/GenBank/DDBJ whole genome shotgun (WGS) entry which is preliminary data.</text>
</comment>
<dbReference type="InterPro" id="IPR017907">
    <property type="entry name" value="Znf_RING_CS"/>
</dbReference>
<keyword evidence="9" id="KW-0812">Transmembrane</keyword>
<dbReference type="InterPro" id="IPR031127">
    <property type="entry name" value="E3_UB_ligase_RBR"/>
</dbReference>
<keyword evidence="9" id="KW-0472">Membrane</keyword>
<feature type="region of interest" description="Disordered" evidence="8">
    <location>
        <begin position="202"/>
        <end position="221"/>
    </location>
</feature>
<evidence type="ECO:0000256" key="7">
    <source>
        <dbReference type="ARBA" id="ARBA00022833"/>
    </source>
</evidence>
<evidence type="ECO:0000256" key="4">
    <source>
        <dbReference type="ARBA" id="ARBA00022737"/>
    </source>
</evidence>
<evidence type="ECO:0000256" key="1">
    <source>
        <dbReference type="ARBA" id="ARBA00004906"/>
    </source>
</evidence>
<evidence type="ECO:0000256" key="9">
    <source>
        <dbReference type="SAM" id="Phobius"/>
    </source>
</evidence>
<comment type="pathway">
    <text evidence="1">Protein modification; protein ubiquitination.</text>
</comment>
<dbReference type="GO" id="GO:0016740">
    <property type="term" value="F:transferase activity"/>
    <property type="evidence" value="ECO:0007669"/>
    <property type="project" value="UniProtKB-KW"/>
</dbReference>
<accession>A0ABD3Q9P7</accession>
<keyword evidence="4" id="KW-0677">Repeat</keyword>
<dbReference type="PROSITE" id="PS00518">
    <property type="entry name" value="ZF_RING_1"/>
    <property type="match status" value="1"/>
</dbReference>
<dbReference type="PANTHER" id="PTHR11685">
    <property type="entry name" value="RBR FAMILY RING FINGER AND IBR DOMAIN-CONTAINING"/>
    <property type="match status" value="1"/>
</dbReference>
<feature type="compositionally biased region" description="Polar residues" evidence="8">
    <location>
        <begin position="257"/>
        <end position="280"/>
    </location>
</feature>
<feature type="transmembrane region" description="Helical" evidence="9">
    <location>
        <begin position="534"/>
        <end position="559"/>
    </location>
</feature>
<dbReference type="CDD" id="cd20354">
    <property type="entry name" value="Rcat_RBR_RNF14"/>
    <property type="match status" value="1"/>
</dbReference>
<feature type="transmembrane region" description="Helical" evidence="9">
    <location>
        <begin position="443"/>
        <end position="469"/>
    </location>
</feature>
<evidence type="ECO:0000313" key="12">
    <source>
        <dbReference type="Proteomes" id="UP001530315"/>
    </source>
</evidence>
<keyword evidence="3" id="KW-0479">Metal-binding</keyword>
<dbReference type="PROSITE" id="PS51873">
    <property type="entry name" value="TRIAD"/>
    <property type="match status" value="1"/>
</dbReference>
<evidence type="ECO:0000256" key="5">
    <source>
        <dbReference type="ARBA" id="ARBA00022771"/>
    </source>
</evidence>
<feature type="domain" description="RING-type" evidence="10">
    <location>
        <begin position="13"/>
        <end position="423"/>
    </location>
</feature>
<sequence>MNSAQTHDPSQSETFTCPICLVDKIGLVTANNSDSNRSSDVRTNTTVDDSGHLIFQLSSCSHNFCAACLRAYVRSKLLDGQIDIPCCHFKMSSPEDDGDFHQCNVRIEESDIYQLTNIVMEVCEESTDEWYARKENENRHCVSKDMRNEDKVGGDDELWKKYQKLKFDLHHGKDAVRRCPKCDDAQIFDHESMKQYQAKFLTQNEDPATSAANNSGDVPTGRMNLMERMLACNWQRRPNITDVMISSDVASEEGVNVASNNPAPEQESNMSKTSSENNNVDGDRRGTSLDDAGADETCQIEAKQNEPSARLISTTPCVTCLTCSADFCYFHSNAHSSGCSSCIKYHKNSVELDRANLEYANTMLRAKPCPNCGIAVSKEGGCNQIKCGSCGTHFCWICCAVVDAGAFPEHFRWWNVTGCANMQLDESNEPMRCTILGARLLSIFQLIVLGIPAVVLTLLSIIVCPCVVLGCGTTNRERGEYAVAGGIRYTFHPTGVCNSPVITSKVSRKLCPLPPTSVVNFISFWGSFLSSLFLFPFTCLGLVIISAVYCFVAGLKFLVKIVRRSRSDSSDVDVAVRSTTVIADDFIRDMLDRIERRSSIAG</sequence>
<dbReference type="Gene3D" id="1.20.120.1750">
    <property type="match status" value="1"/>
</dbReference>